<dbReference type="EMBL" id="RJJQ01000007">
    <property type="protein sequence ID" value="RNI22970.1"/>
    <property type="molecule type" value="Genomic_DNA"/>
</dbReference>
<evidence type="ECO:0000256" key="12">
    <source>
        <dbReference type="ARBA" id="ARBA00023098"/>
    </source>
</evidence>
<accession>A0A3M9MBK7</accession>
<dbReference type="HAMAP" id="MF_00252">
    <property type="entry name" value="Lys_tRNA_synth_class2"/>
    <property type="match status" value="1"/>
</dbReference>
<feature type="compositionally biased region" description="Polar residues" evidence="20">
    <location>
        <begin position="1"/>
        <end position="12"/>
    </location>
</feature>
<dbReference type="InterPro" id="IPR006195">
    <property type="entry name" value="aa-tRNA-synth_II"/>
</dbReference>
<feature type="region of interest" description="Disordered" evidence="20">
    <location>
        <begin position="1"/>
        <end position="21"/>
    </location>
</feature>
<keyword evidence="19" id="KW-0460">Magnesium</keyword>
<evidence type="ECO:0000256" key="18">
    <source>
        <dbReference type="ARBA" id="ARBA00048573"/>
    </source>
</evidence>
<keyword evidence="5 19" id="KW-0436">Ligase</keyword>
<comment type="similarity">
    <text evidence="2">In the N-terminal section; belongs to the LPG synthetase family.</text>
</comment>
<comment type="catalytic activity">
    <reaction evidence="18 19">
        <text>tRNA(Lys) + L-lysine + ATP = L-lysyl-tRNA(Lys) + AMP + diphosphate</text>
        <dbReference type="Rhea" id="RHEA:20792"/>
        <dbReference type="Rhea" id="RHEA-COMP:9696"/>
        <dbReference type="Rhea" id="RHEA-COMP:9697"/>
        <dbReference type="ChEBI" id="CHEBI:30616"/>
        <dbReference type="ChEBI" id="CHEBI:32551"/>
        <dbReference type="ChEBI" id="CHEBI:33019"/>
        <dbReference type="ChEBI" id="CHEBI:78442"/>
        <dbReference type="ChEBI" id="CHEBI:78529"/>
        <dbReference type="ChEBI" id="CHEBI:456215"/>
        <dbReference type="EC" id="6.1.1.6"/>
    </reaction>
</comment>
<dbReference type="InterPro" id="IPR031553">
    <property type="entry name" value="tRNA-synt_2_TM"/>
</dbReference>
<feature type="binding site" evidence="19">
    <location>
        <position position="1067"/>
    </location>
    <ligand>
        <name>Mg(2+)</name>
        <dbReference type="ChEBI" id="CHEBI:18420"/>
        <label>1</label>
    </ligand>
</feature>
<dbReference type="NCBIfam" id="NF002821">
    <property type="entry name" value="PRK02983.1"/>
    <property type="match status" value="1"/>
</dbReference>
<comment type="cofactor">
    <cofactor evidence="19">
        <name>Mg(2+)</name>
        <dbReference type="ChEBI" id="CHEBI:18420"/>
    </cofactor>
    <text evidence="19">Binds 3 Mg(2+) ions per subunit.</text>
</comment>
<feature type="binding site" evidence="19">
    <location>
        <position position="1060"/>
    </location>
    <ligand>
        <name>Mg(2+)</name>
        <dbReference type="ChEBI" id="CHEBI:18420"/>
        <label>1</label>
    </ligand>
</feature>
<name>A0A3M9MBK7_9MICO</name>
<evidence type="ECO:0000256" key="8">
    <source>
        <dbReference type="ARBA" id="ARBA00022723"/>
    </source>
</evidence>
<keyword evidence="10 19" id="KW-0067">ATP-binding</keyword>
<dbReference type="GO" id="GO:0000049">
    <property type="term" value="F:tRNA binding"/>
    <property type="evidence" value="ECO:0007669"/>
    <property type="project" value="TreeGrafter"/>
</dbReference>
<dbReference type="PANTHER" id="PTHR42918">
    <property type="entry name" value="LYSYL-TRNA SYNTHETASE"/>
    <property type="match status" value="1"/>
</dbReference>
<dbReference type="Pfam" id="PF01336">
    <property type="entry name" value="tRNA_anti-codon"/>
    <property type="match status" value="1"/>
</dbReference>
<dbReference type="SUPFAM" id="SSF50249">
    <property type="entry name" value="Nucleic acid-binding proteins"/>
    <property type="match status" value="1"/>
</dbReference>
<evidence type="ECO:0000256" key="14">
    <source>
        <dbReference type="ARBA" id="ARBA00023251"/>
    </source>
</evidence>
<keyword evidence="6" id="KW-0808">Transferase</keyword>
<dbReference type="GO" id="GO:0005524">
    <property type="term" value="F:ATP binding"/>
    <property type="evidence" value="ECO:0007669"/>
    <property type="project" value="UniProtKB-UniRule"/>
</dbReference>
<dbReference type="GO" id="GO:0006430">
    <property type="term" value="P:lysyl-tRNA aminoacylation"/>
    <property type="evidence" value="ECO:0007669"/>
    <property type="project" value="UniProtKB-UniRule"/>
</dbReference>
<comment type="subunit">
    <text evidence="19">Homodimer.</text>
</comment>
<dbReference type="Pfam" id="PF09924">
    <property type="entry name" value="LPG_synthase_C"/>
    <property type="match status" value="1"/>
</dbReference>
<keyword evidence="14" id="KW-0046">Antibiotic resistance</keyword>
<dbReference type="InterPro" id="IPR045864">
    <property type="entry name" value="aa-tRNA-synth_II/BPL/LPL"/>
</dbReference>
<keyword evidence="13 19" id="KW-0030">Aminoacyl-tRNA synthetase</keyword>
<keyword evidence="19" id="KW-0648">Protein biosynthesis</keyword>
<comment type="similarity">
    <text evidence="3">In the C-terminal section; belongs to the class-II aminoacyl-tRNA synthetase family.</text>
</comment>
<dbReference type="AlphaFoldDB" id="A0A3M9MBK7"/>
<evidence type="ECO:0000256" key="10">
    <source>
        <dbReference type="ARBA" id="ARBA00022840"/>
    </source>
</evidence>
<feature type="transmembrane region" description="Helical" evidence="21">
    <location>
        <begin position="48"/>
        <end position="66"/>
    </location>
</feature>
<evidence type="ECO:0000256" key="11">
    <source>
        <dbReference type="ARBA" id="ARBA00022989"/>
    </source>
</evidence>
<feature type="domain" description="Aminoacyl-transfer RNA synthetases class-II family profile" evidence="22">
    <location>
        <begin position="825"/>
        <end position="1147"/>
    </location>
</feature>
<keyword evidence="7 21" id="KW-0812">Transmembrane</keyword>
<dbReference type="GO" id="GO:0005886">
    <property type="term" value="C:plasma membrane"/>
    <property type="evidence" value="ECO:0007669"/>
    <property type="project" value="UniProtKB-SubCell"/>
</dbReference>
<dbReference type="Pfam" id="PF16995">
    <property type="entry name" value="tRNA-synt_2_TM"/>
    <property type="match status" value="1"/>
</dbReference>
<evidence type="ECO:0000256" key="9">
    <source>
        <dbReference type="ARBA" id="ARBA00022741"/>
    </source>
</evidence>
<feature type="transmembrane region" description="Helical" evidence="21">
    <location>
        <begin position="78"/>
        <end position="100"/>
    </location>
</feature>
<keyword evidence="8 19" id="KW-0479">Metal-binding</keyword>
<gene>
    <name evidence="23" type="primary">lysX</name>
    <name evidence="19" type="synonym">lysS</name>
    <name evidence="23" type="ORF">EFY87_08970</name>
</gene>
<keyword evidence="11 21" id="KW-1133">Transmembrane helix</keyword>
<dbReference type="PANTHER" id="PTHR42918:SF15">
    <property type="entry name" value="LYSINE--TRNA LIGASE, CHLOROPLASTIC_MITOCHONDRIAL"/>
    <property type="match status" value="1"/>
</dbReference>
<proteinExistence type="inferred from homology"/>
<evidence type="ECO:0000256" key="7">
    <source>
        <dbReference type="ARBA" id="ARBA00022692"/>
    </source>
</evidence>
<dbReference type="CDD" id="cd04322">
    <property type="entry name" value="LysRS_N"/>
    <property type="match status" value="1"/>
</dbReference>
<dbReference type="InterPro" id="IPR012340">
    <property type="entry name" value="NA-bd_OB-fold"/>
</dbReference>
<evidence type="ECO:0000256" key="19">
    <source>
        <dbReference type="HAMAP-Rule" id="MF_00252"/>
    </source>
</evidence>
<evidence type="ECO:0000256" key="16">
    <source>
        <dbReference type="ARBA" id="ARBA00024681"/>
    </source>
</evidence>
<dbReference type="GO" id="GO:0004824">
    <property type="term" value="F:lysine-tRNA ligase activity"/>
    <property type="evidence" value="ECO:0007669"/>
    <property type="project" value="UniProtKB-UniRule"/>
</dbReference>
<dbReference type="NCBIfam" id="NF001756">
    <property type="entry name" value="PRK00484.1"/>
    <property type="match status" value="1"/>
</dbReference>
<comment type="caution">
    <text evidence="23">The sequence shown here is derived from an EMBL/GenBank/DDBJ whole genome shotgun (WGS) entry which is preliminary data.</text>
</comment>
<protein>
    <recommendedName>
        <fullName evidence="19">Lysine--tRNA ligase</fullName>
        <ecNumber evidence="19">6.1.1.6</ecNumber>
    </recommendedName>
    <alternativeName>
        <fullName evidence="19">Lysyl-tRNA synthetase</fullName>
        <shortName evidence="19">LysRS</shortName>
    </alternativeName>
</protein>
<evidence type="ECO:0000256" key="17">
    <source>
        <dbReference type="ARBA" id="ARBA00047540"/>
    </source>
</evidence>
<comment type="function">
    <text evidence="16">Catalyzes the production of L-lysyl-tRNA(Lys)transfer and the transfer of a lysyl group from L-lysyl-tRNA(Lys) to membrane-bound phosphatidylglycerol (PG), which produces lysylphosphatidylglycerol (LPG), one of the components of the bacterial membrane with a positive net charge. LPG synthesis contributes to the resistance to cationic antimicrobial peptides (CAMPs) and likely protects M.tuberculosis against the CAMPs produced by competiting microorganisms (bacteriocins). In fact, the modification of anionic phosphatidylglycerol with positively charged L-lysine results in repulsion of the peptides.</text>
</comment>
<dbReference type="NCBIfam" id="TIGR00499">
    <property type="entry name" value="lysS_bact"/>
    <property type="match status" value="1"/>
</dbReference>
<reference evidence="23 24" key="1">
    <citation type="submission" date="2018-11" db="EMBL/GenBank/DDBJ databases">
        <title>Draft genome of Simplicispira Flexivirga sp. BO-16.</title>
        <authorList>
            <person name="Im W.T."/>
        </authorList>
    </citation>
    <scope>NUCLEOTIDE SEQUENCE [LARGE SCALE GENOMIC DNA]</scope>
    <source>
        <strain evidence="23 24">BO-16</strain>
    </source>
</reference>
<dbReference type="GO" id="GO:0050071">
    <property type="term" value="F:phosphatidylglycerol lysyltransferase activity"/>
    <property type="evidence" value="ECO:0007669"/>
    <property type="project" value="UniProtKB-EC"/>
</dbReference>
<evidence type="ECO:0000256" key="4">
    <source>
        <dbReference type="ARBA" id="ARBA00022475"/>
    </source>
</evidence>
<evidence type="ECO:0000259" key="22">
    <source>
        <dbReference type="PROSITE" id="PS50862"/>
    </source>
</evidence>
<dbReference type="InterPro" id="IPR018149">
    <property type="entry name" value="Lys-tRNA-synth_II_C"/>
</dbReference>
<feature type="transmembrane region" description="Helical" evidence="21">
    <location>
        <begin position="112"/>
        <end position="134"/>
    </location>
</feature>
<keyword evidence="4" id="KW-1003">Cell membrane</keyword>
<keyword evidence="19" id="KW-0963">Cytoplasm</keyword>
<evidence type="ECO:0000313" key="23">
    <source>
        <dbReference type="EMBL" id="RNI22970.1"/>
    </source>
</evidence>
<dbReference type="PRINTS" id="PR00982">
    <property type="entry name" value="TRNASYNTHLYS"/>
</dbReference>
<evidence type="ECO:0000256" key="21">
    <source>
        <dbReference type="SAM" id="Phobius"/>
    </source>
</evidence>
<dbReference type="InterPro" id="IPR002313">
    <property type="entry name" value="Lys-tRNA-ligase_II"/>
</dbReference>
<evidence type="ECO:0000256" key="15">
    <source>
        <dbReference type="ARBA" id="ARBA00023268"/>
    </source>
</evidence>
<sequence>MPSRCKPSTNAGRGSRPRGILRGSFTPYGGPAQRHRPTAPWREQVARWVGRFFMLAAIWSLLSVPLHNRIVVDIVDDALGLLNVPAEPSLFTVCLLFVLAGAVRRRLRFAHTVVMVLMLLSVAGSVLLMTGALLKQNWFQNSRLTGFGRDYHSFTTSVPFAVVALVIGVVVFGLVAASRSAFPARLAPGSGTTAVVVLIAGLIASFAVTFVVSEAAPHRLHGTKEIARFSLRSVFGVRSDVTTPGLHGHLGHPWVYGLAGIMSTVALLLASLVFVRSGRGRQFQSTDEELAIRRLLLLHGENDSLGYFATRRDKSVIFSPDGQAAVTYRNEGSVSVASADPIGRPSSWQAAIQAWLEQCRGHGLYPAVLSSSERGTHEYVEAGLKAFALGDEAIIDVEAFSLRGRAMRPVRQAVTRLTRAGYTTRVRRHAELSAQELEHVAQLAEEWRGDETERGFSMALNRLGDPADGRCVIITAHDEAGRIRGFLSFVPWGVRGVSLDLMRRDRDAENGLNEYLVSQLIDAAPDHGITRVSLNFAVFREVFSSADQVGAGPITRLNDAALSFASRFFQLETLYRSNDKYKPTWVPRLLCYDPALTVPRAGLAMGIAEGFVPMMSPRVLTGPRPSDRQPPRPEAWFVERVREQEDALLLPAPPVPHLSEQQRIRRGKLELLDELGMNAYPAAVPRSDRVREILRAYGDLPPDHISHSQVSVAGRVRALRDLGGVCFAVLEDEGDVLQVMVTAADSPDAQRCLWRKTVDLGDLVSVTGPVATSRSGELSVLMHAWQMAAKCLRPMPRPGVLPSEDTRVRFRSLELILDPRARGLLRQRSAAVRAMREAFQTHGFIEVETPMLQPVHGGAAARPFTTHINAYNMELFLRIAPELYLKRLAVGGMQRIFEIGRNFRNEGADATHNPEFTSLEAYAAYGDYMMMRELTREVLLKVAHAIHGRPIALRPNGSGGYDEVDLSIPWPTITVHDAVSKAAGVRLTTASDRDEIVSVCQQHGIPVRRDQSAGKLVMELYESLVEKQTSFPTFYCDFPVEVSPLARRHRDDPRLTEQWDLVAFGAEIGTAYSELTDPVDQRQRFTQQSLAAAGGDVEAMQLDEAFLAALELALPPTGGLGLGVDRTVMMLTGQSIKATLAFPFVRPQDATATDTGPLGG</sequence>
<dbReference type="EC" id="6.1.1.6" evidence="19"/>
<keyword evidence="24" id="KW-1185">Reference proteome</keyword>
<organism evidence="23 24">
    <name type="scientific">Flexivirga caeni</name>
    <dbReference type="NCBI Taxonomy" id="2294115"/>
    <lineage>
        <taxon>Bacteria</taxon>
        <taxon>Bacillati</taxon>
        <taxon>Actinomycetota</taxon>
        <taxon>Actinomycetes</taxon>
        <taxon>Micrococcales</taxon>
        <taxon>Dermacoccaceae</taxon>
        <taxon>Flexivirga</taxon>
    </lineage>
</organism>
<evidence type="ECO:0000256" key="13">
    <source>
        <dbReference type="ARBA" id="ARBA00023146"/>
    </source>
</evidence>
<feature type="binding site" evidence="19">
    <location>
        <position position="1067"/>
    </location>
    <ligand>
        <name>Mg(2+)</name>
        <dbReference type="ChEBI" id="CHEBI:18420"/>
        <label>2</label>
    </ligand>
</feature>
<evidence type="ECO:0000313" key="24">
    <source>
        <dbReference type="Proteomes" id="UP000271678"/>
    </source>
</evidence>
<dbReference type="Gene3D" id="2.40.50.140">
    <property type="entry name" value="Nucleic acid-binding proteins"/>
    <property type="match status" value="1"/>
</dbReference>
<dbReference type="GO" id="GO:0006629">
    <property type="term" value="P:lipid metabolic process"/>
    <property type="evidence" value="ECO:0007669"/>
    <property type="project" value="UniProtKB-KW"/>
</dbReference>
<evidence type="ECO:0000256" key="2">
    <source>
        <dbReference type="ARBA" id="ARBA00005270"/>
    </source>
</evidence>
<dbReference type="GO" id="GO:0046677">
    <property type="term" value="P:response to antibiotic"/>
    <property type="evidence" value="ECO:0007669"/>
    <property type="project" value="UniProtKB-KW"/>
</dbReference>
<dbReference type="Gene3D" id="3.30.930.10">
    <property type="entry name" value="Bira Bifunctional Protein, Domain 2"/>
    <property type="match status" value="1"/>
</dbReference>
<dbReference type="GO" id="GO:0000287">
    <property type="term" value="F:magnesium ion binding"/>
    <property type="evidence" value="ECO:0007669"/>
    <property type="project" value="UniProtKB-UniRule"/>
</dbReference>
<dbReference type="Pfam" id="PF00152">
    <property type="entry name" value="tRNA-synt_2"/>
    <property type="match status" value="1"/>
</dbReference>
<comment type="subcellular location">
    <subcellularLocation>
        <location evidence="1">Cell membrane</location>
        <topology evidence="1">Multi-pass membrane protein</topology>
    </subcellularLocation>
    <subcellularLocation>
        <location evidence="19">Cytoplasm</location>
    </subcellularLocation>
</comment>
<evidence type="ECO:0000256" key="1">
    <source>
        <dbReference type="ARBA" id="ARBA00004651"/>
    </source>
</evidence>
<feature type="transmembrane region" description="Helical" evidence="21">
    <location>
        <begin position="189"/>
        <end position="212"/>
    </location>
</feature>
<dbReference type="InterPro" id="IPR004364">
    <property type="entry name" value="Aa-tRNA-synt_II"/>
</dbReference>
<keyword evidence="21" id="KW-0472">Membrane</keyword>
<evidence type="ECO:0000256" key="5">
    <source>
        <dbReference type="ARBA" id="ARBA00022598"/>
    </source>
</evidence>
<dbReference type="SUPFAM" id="SSF55681">
    <property type="entry name" value="Class II aaRS and biotin synthetases"/>
    <property type="match status" value="1"/>
</dbReference>
<feature type="transmembrane region" description="Helical" evidence="21">
    <location>
        <begin position="254"/>
        <end position="275"/>
    </location>
</feature>
<dbReference type="OrthoDB" id="9801152at2"/>
<keyword evidence="9 19" id="KW-0547">Nucleotide-binding</keyword>
<evidence type="ECO:0000256" key="3">
    <source>
        <dbReference type="ARBA" id="ARBA00009968"/>
    </source>
</evidence>
<comment type="similarity">
    <text evidence="19">Belongs to the class-II aminoacyl-tRNA synthetase family.</text>
</comment>
<dbReference type="PROSITE" id="PS50862">
    <property type="entry name" value="AA_TRNA_LIGASE_II"/>
    <property type="match status" value="1"/>
</dbReference>
<feature type="transmembrane region" description="Helical" evidence="21">
    <location>
        <begin position="154"/>
        <end position="177"/>
    </location>
</feature>
<dbReference type="InterPro" id="IPR044136">
    <property type="entry name" value="Lys-tRNA-ligase_II_N"/>
</dbReference>
<keyword evidence="12" id="KW-0443">Lipid metabolism</keyword>
<evidence type="ECO:0000256" key="6">
    <source>
        <dbReference type="ARBA" id="ARBA00022679"/>
    </source>
</evidence>
<dbReference type="Proteomes" id="UP000271678">
    <property type="component" value="Unassembled WGS sequence"/>
</dbReference>
<dbReference type="InterPro" id="IPR024320">
    <property type="entry name" value="LPG_synthase_C"/>
</dbReference>
<comment type="catalytic activity">
    <reaction evidence="17">
        <text>L-lysyl-tRNA(Lys) + a 1,2-diacyl-sn-glycero-3-phospho-(1'-sn-glycerol) = a 1,2-diacyl-sn-glycero-3-phospho-1'-(3'-O-L-lysyl)-sn-glycerol + tRNA(Lys)</text>
        <dbReference type="Rhea" id="RHEA:10668"/>
        <dbReference type="Rhea" id="RHEA-COMP:9696"/>
        <dbReference type="Rhea" id="RHEA-COMP:9697"/>
        <dbReference type="ChEBI" id="CHEBI:64716"/>
        <dbReference type="ChEBI" id="CHEBI:75792"/>
        <dbReference type="ChEBI" id="CHEBI:78442"/>
        <dbReference type="ChEBI" id="CHEBI:78529"/>
        <dbReference type="EC" id="2.3.2.3"/>
    </reaction>
</comment>
<evidence type="ECO:0000256" key="20">
    <source>
        <dbReference type="SAM" id="MobiDB-lite"/>
    </source>
</evidence>
<dbReference type="InterPro" id="IPR004365">
    <property type="entry name" value="NA-bd_OB_tRNA"/>
</dbReference>
<keyword evidence="15" id="KW-0511">Multifunctional enzyme</keyword>
<dbReference type="GO" id="GO:0005829">
    <property type="term" value="C:cytosol"/>
    <property type="evidence" value="ECO:0007669"/>
    <property type="project" value="TreeGrafter"/>
</dbReference>